<dbReference type="EMBL" id="JAPKNK010000004">
    <property type="protein sequence ID" value="MCX5570104.1"/>
    <property type="molecule type" value="Genomic_DNA"/>
</dbReference>
<dbReference type="InterPro" id="IPR000897">
    <property type="entry name" value="SRP54_GTPase_dom"/>
</dbReference>
<dbReference type="InterPro" id="IPR003593">
    <property type="entry name" value="AAA+_ATPase"/>
</dbReference>
<dbReference type="PANTHER" id="PTHR43134">
    <property type="entry name" value="SIGNAL RECOGNITION PARTICLE RECEPTOR SUBUNIT ALPHA"/>
    <property type="match status" value="1"/>
</dbReference>
<evidence type="ECO:0000256" key="1">
    <source>
        <dbReference type="ARBA" id="ARBA00004515"/>
    </source>
</evidence>
<dbReference type="EC" id="3.6.5.4" evidence="11"/>
<dbReference type="PROSITE" id="PS00300">
    <property type="entry name" value="SRP54"/>
    <property type="match status" value="1"/>
</dbReference>
<feature type="binding site" evidence="11">
    <location>
        <begin position="316"/>
        <end position="320"/>
    </location>
    <ligand>
        <name>GTP</name>
        <dbReference type="ChEBI" id="CHEBI:37565"/>
    </ligand>
</feature>
<keyword evidence="3 11" id="KW-0963">Cytoplasm</keyword>
<dbReference type="GO" id="GO:0003924">
    <property type="term" value="F:GTPase activity"/>
    <property type="evidence" value="ECO:0007669"/>
    <property type="project" value="UniProtKB-UniRule"/>
</dbReference>
<dbReference type="FunFam" id="3.40.50.300:FF:000053">
    <property type="entry name" value="Signal recognition particle receptor FtsY"/>
    <property type="match status" value="1"/>
</dbReference>
<dbReference type="SMART" id="SM00963">
    <property type="entry name" value="SRP54_N"/>
    <property type="match status" value="1"/>
</dbReference>
<dbReference type="InterPro" id="IPR004390">
    <property type="entry name" value="SR_rcpt_FtsY"/>
</dbReference>
<dbReference type="SUPFAM" id="SSF47364">
    <property type="entry name" value="Domain of the SRP/SRP receptor G-proteins"/>
    <property type="match status" value="1"/>
</dbReference>
<comment type="function">
    <text evidence="10 11">Involved in targeting and insertion of nascent membrane proteins into the cytoplasmic membrane. Acts as a receptor for the complex formed by the signal recognition particle (SRP) and the ribosome-nascent chain (RNC). Interaction with SRP-RNC leads to the transfer of the RNC complex to the Sec translocase for insertion into the membrane, the hydrolysis of GTP by both Ffh and FtsY, and the dissociation of the SRP-FtsY complex into the individual components.</text>
</comment>
<comment type="similarity">
    <text evidence="11">Belongs to the GTP-binding SRP family. FtsY subfamily.</text>
</comment>
<dbReference type="Gene3D" id="3.40.50.300">
    <property type="entry name" value="P-loop containing nucleotide triphosphate hydrolases"/>
    <property type="match status" value="1"/>
</dbReference>
<comment type="subunit">
    <text evidence="11">Part of the signal recognition particle protein translocation system, which is composed of SRP and FtsY. SRP is a ribonucleoprotein composed of Ffh and a 4.5S RNA molecule.</text>
</comment>
<keyword evidence="5 11" id="KW-0378">Hydrolase</keyword>
<evidence type="ECO:0000256" key="11">
    <source>
        <dbReference type="HAMAP-Rule" id="MF_00920"/>
    </source>
</evidence>
<keyword evidence="4 11" id="KW-0547">Nucleotide-binding</keyword>
<dbReference type="GO" id="GO:0005047">
    <property type="term" value="F:signal recognition particle binding"/>
    <property type="evidence" value="ECO:0007669"/>
    <property type="project" value="TreeGrafter"/>
</dbReference>
<keyword evidence="7 11" id="KW-0472">Membrane</keyword>
<feature type="compositionally biased region" description="Low complexity" evidence="12">
    <location>
        <begin position="33"/>
        <end position="65"/>
    </location>
</feature>
<evidence type="ECO:0000256" key="7">
    <source>
        <dbReference type="ARBA" id="ARBA00023136"/>
    </source>
</evidence>
<comment type="caution">
    <text evidence="14">The sequence shown here is derived from an EMBL/GenBank/DDBJ whole genome shotgun (WGS) entry which is preliminary data.</text>
</comment>
<keyword evidence="8 11" id="KW-0675">Receptor</keyword>
<dbReference type="GO" id="GO:0005886">
    <property type="term" value="C:plasma membrane"/>
    <property type="evidence" value="ECO:0007669"/>
    <property type="project" value="UniProtKB-SubCell"/>
</dbReference>
<evidence type="ECO:0000256" key="2">
    <source>
        <dbReference type="ARBA" id="ARBA00022475"/>
    </source>
</evidence>
<proteinExistence type="inferred from homology"/>
<organism evidence="14 15">
    <name type="scientific">Kaistia nematophila</name>
    <dbReference type="NCBI Taxonomy" id="2994654"/>
    <lineage>
        <taxon>Bacteria</taxon>
        <taxon>Pseudomonadati</taxon>
        <taxon>Pseudomonadota</taxon>
        <taxon>Alphaproteobacteria</taxon>
        <taxon>Hyphomicrobiales</taxon>
        <taxon>Kaistiaceae</taxon>
        <taxon>Kaistia</taxon>
    </lineage>
</organism>
<evidence type="ECO:0000256" key="3">
    <source>
        <dbReference type="ARBA" id="ARBA00022490"/>
    </source>
</evidence>
<sequence>MAEEKKGLFRRFFGGGAPKPAEPEPELAPTPEPVAEAPVATPEPVAVEPAPVAASPAIEAEATVEVIEEEAAPAPAEPEAPVAIEPAPPVVEAEPIPAPAPVEAPRPTGFFAAPAAPAPAPEPAPKQNWFQRLKAGLSRSSNAISDGIVSVFTKRKLDADTLEDFEDVLIQADLGLTTAAAITEALKKGRFGKEIEGDEVRAVLAEEVSKVLAPVAKPLVIDPARKPHVVLVVGVNGTGKTTTIGKLASKLRADGRSVMLAAGDTFRAAAVEQLKIWGQRTGAAVVARSIGADAAGLAFDALKEAQANGTDVLMIDTAGRLQNRTELMAELEKVIRVIKKQDPTAPHSVLLTLDATTGQNALQQVEIFGRVAGVTGLVMTKLDGTARGGILVAIAAKYGLPIHFIGVGEGINDLEPFAADDFARAIAGIAA</sequence>
<dbReference type="GO" id="GO:0005525">
    <property type="term" value="F:GTP binding"/>
    <property type="evidence" value="ECO:0007669"/>
    <property type="project" value="UniProtKB-UniRule"/>
</dbReference>
<evidence type="ECO:0000256" key="9">
    <source>
        <dbReference type="ARBA" id="ARBA00048027"/>
    </source>
</evidence>
<dbReference type="InterPro" id="IPR013822">
    <property type="entry name" value="Signal_recog_particl_SRP54_hlx"/>
</dbReference>
<dbReference type="InterPro" id="IPR036225">
    <property type="entry name" value="SRP/SRP_N"/>
</dbReference>
<name>A0A9X3E2A3_9HYPH</name>
<protein>
    <recommendedName>
        <fullName evidence="11">Signal recognition particle receptor FtsY</fullName>
        <shortName evidence="11">SRP receptor</shortName>
        <ecNumber evidence="11">3.6.5.4</ecNumber>
    </recommendedName>
</protein>
<dbReference type="CDD" id="cd17874">
    <property type="entry name" value="FtsY"/>
    <property type="match status" value="1"/>
</dbReference>
<comment type="subcellular location">
    <subcellularLocation>
        <location evidence="1">Cell inner membrane</location>
        <topology evidence="1">Peripheral membrane protein</topology>
        <orientation evidence="1">Cytoplasmic side</orientation>
    </subcellularLocation>
    <subcellularLocation>
        <location evidence="11">Cell membrane</location>
        <topology evidence="11">Peripheral membrane protein</topology>
        <orientation evidence="11">Cytoplasmic side</orientation>
    </subcellularLocation>
    <subcellularLocation>
        <location evidence="11">Cytoplasm</location>
    </subcellularLocation>
</comment>
<evidence type="ECO:0000256" key="12">
    <source>
        <dbReference type="SAM" id="MobiDB-lite"/>
    </source>
</evidence>
<feature type="binding site" evidence="11">
    <location>
        <begin position="234"/>
        <end position="241"/>
    </location>
    <ligand>
        <name>GTP</name>
        <dbReference type="ChEBI" id="CHEBI:37565"/>
    </ligand>
</feature>
<feature type="binding site" evidence="11">
    <location>
        <begin position="380"/>
        <end position="383"/>
    </location>
    <ligand>
        <name>GTP</name>
        <dbReference type="ChEBI" id="CHEBI:37565"/>
    </ligand>
</feature>
<evidence type="ECO:0000313" key="15">
    <source>
        <dbReference type="Proteomes" id="UP001144805"/>
    </source>
</evidence>
<comment type="catalytic activity">
    <reaction evidence="9 11">
        <text>GTP + H2O = GDP + phosphate + H(+)</text>
        <dbReference type="Rhea" id="RHEA:19669"/>
        <dbReference type="ChEBI" id="CHEBI:15377"/>
        <dbReference type="ChEBI" id="CHEBI:15378"/>
        <dbReference type="ChEBI" id="CHEBI:37565"/>
        <dbReference type="ChEBI" id="CHEBI:43474"/>
        <dbReference type="ChEBI" id="CHEBI:58189"/>
        <dbReference type="EC" id="3.6.5.4"/>
    </reaction>
</comment>
<dbReference type="Pfam" id="PF02881">
    <property type="entry name" value="SRP54_N"/>
    <property type="match status" value="1"/>
</dbReference>
<dbReference type="SMART" id="SM00962">
    <property type="entry name" value="SRP54"/>
    <property type="match status" value="1"/>
</dbReference>
<dbReference type="HAMAP" id="MF_00920">
    <property type="entry name" value="FtsY"/>
    <property type="match status" value="1"/>
</dbReference>
<evidence type="ECO:0000256" key="10">
    <source>
        <dbReference type="ARBA" id="ARBA00053570"/>
    </source>
</evidence>
<keyword evidence="15" id="KW-1185">Reference proteome</keyword>
<dbReference type="SMART" id="SM00382">
    <property type="entry name" value="AAA"/>
    <property type="match status" value="1"/>
</dbReference>
<dbReference type="RefSeq" id="WP_266339064.1">
    <property type="nucleotide sequence ID" value="NZ_JAPKNK010000004.1"/>
</dbReference>
<dbReference type="GO" id="GO:0005737">
    <property type="term" value="C:cytoplasm"/>
    <property type="evidence" value="ECO:0007669"/>
    <property type="project" value="UniProtKB-SubCell"/>
</dbReference>
<dbReference type="AlphaFoldDB" id="A0A9X3E2A3"/>
<feature type="region of interest" description="Disordered" evidence="12">
    <location>
        <begin position="1"/>
        <end position="81"/>
    </location>
</feature>
<dbReference type="SUPFAM" id="SSF52540">
    <property type="entry name" value="P-loop containing nucleoside triphosphate hydrolases"/>
    <property type="match status" value="1"/>
</dbReference>
<dbReference type="Proteomes" id="UP001144805">
    <property type="component" value="Unassembled WGS sequence"/>
</dbReference>
<keyword evidence="6 11" id="KW-0342">GTP-binding</keyword>
<evidence type="ECO:0000313" key="14">
    <source>
        <dbReference type="EMBL" id="MCX5570104.1"/>
    </source>
</evidence>
<evidence type="ECO:0000256" key="4">
    <source>
        <dbReference type="ARBA" id="ARBA00022741"/>
    </source>
</evidence>
<evidence type="ECO:0000259" key="13">
    <source>
        <dbReference type="PROSITE" id="PS00300"/>
    </source>
</evidence>
<evidence type="ECO:0000256" key="5">
    <source>
        <dbReference type="ARBA" id="ARBA00022801"/>
    </source>
</evidence>
<keyword evidence="2 11" id="KW-1003">Cell membrane</keyword>
<dbReference type="NCBIfam" id="TIGR00064">
    <property type="entry name" value="ftsY"/>
    <property type="match status" value="1"/>
</dbReference>
<dbReference type="GO" id="GO:0006614">
    <property type="term" value="P:SRP-dependent cotranslational protein targeting to membrane"/>
    <property type="evidence" value="ECO:0007669"/>
    <property type="project" value="InterPro"/>
</dbReference>
<dbReference type="FunFam" id="1.20.120.140:FF:000002">
    <property type="entry name" value="Signal recognition particle receptor FtsY"/>
    <property type="match status" value="1"/>
</dbReference>
<evidence type="ECO:0000256" key="6">
    <source>
        <dbReference type="ARBA" id="ARBA00023134"/>
    </source>
</evidence>
<dbReference type="InterPro" id="IPR027417">
    <property type="entry name" value="P-loop_NTPase"/>
</dbReference>
<gene>
    <name evidence="11 14" type="primary">ftsY</name>
    <name evidence="14" type="ORF">OSH07_12945</name>
</gene>
<feature type="domain" description="SRP54-type proteins GTP-binding" evidence="13">
    <location>
        <begin position="401"/>
        <end position="414"/>
    </location>
</feature>
<dbReference type="PANTHER" id="PTHR43134:SF1">
    <property type="entry name" value="SIGNAL RECOGNITION PARTICLE RECEPTOR SUBUNIT ALPHA"/>
    <property type="match status" value="1"/>
</dbReference>
<dbReference type="InterPro" id="IPR042101">
    <property type="entry name" value="SRP54_N_sf"/>
</dbReference>
<accession>A0A9X3E2A3</accession>
<evidence type="ECO:0000256" key="8">
    <source>
        <dbReference type="ARBA" id="ARBA00023170"/>
    </source>
</evidence>
<feature type="compositionally biased region" description="Low complexity" evidence="12">
    <location>
        <begin position="72"/>
        <end position="81"/>
    </location>
</feature>
<dbReference type="Gene3D" id="1.20.120.140">
    <property type="entry name" value="Signal recognition particle SRP54, nucleotide-binding domain"/>
    <property type="match status" value="1"/>
</dbReference>
<dbReference type="Pfam" id="PF00448">
    <property type="entry name" value="SRP54"/>
    <property type="match status" value="1"/>
</dbReference>
<reference evidence="14" key="1">
    <citation type="submission" date="2022-11" db="EMBL/GenBank/DDBJ databases">
        <title>Biodiversity and phylogenetic relationships of bacteria.</title>
        <authorList>
            <person name="Machado R.A.R."/>
            <person name="Bhat A."/>
            <person name="Loulou A."/>
            <person name="Kallel S."/>
        </authorList>
    </citation>
    <scope>NUCLEOTIDE SEQUENCE</scope>
    <source>
        <strain evidence="14">K-TC2</strain>
    </source>
</reference>